<sequence>MISLLRFQSHDVSRSLFSAIKSRSHVPRIQYNTKLSYSAGARPFSQLHVKARAQTDRKLSTTPQADYAISVEEKLGNSQSVHLNTKKIPNRGVFHSYNSLVTGKLKYDTDDENPMLIIPSSTISNQQSLYSEEFGAAFPFSLNLPLSVMSYQIREEYPQLKEVSFHESSDAFNPSIKYSQHFKVKDVIQKAIKSPCGGFFLSINGNQLFIQIPTFKERTTKLENHLLTLEERLRPLRELKEKCDMHASNTNRKLVTGGMAGLCTYFGIMAKLTWWDYGWDVIEPFTYFTGVGVGIFGYLYFLITKRDYTYESLTKYAVSRRQMNLYSKFRFDHEMYQILSNQRDQTHERIEKIREEYETP</sequence>
<keyword evidence="8" id="KW-0106">Calcium</keyword>
<dbReference type="PANTHER" id="PTHR13462:SF10">
    <property type="entry name" value="CALCIUM UNIPORTER PROTEIN, MITOCHONDRIAL"/>
    <property type="match status" value="1"/>
</dbReference>
<keyword evidence="6 18" id="KW-0812">Transmembrane</keyword>
<comment type="subcellular location">
    <subcellularLocation>
        <location evidence="1">Mitochondrion inner membrane</location>
        <topology evidence="1">Multi-pass membrane protein</topology>
    </subcellularLocation>
</comment>
<keyword evidence="3" id="KW-0813">Transport</keyword>
<evidence type="ECO:0000256" key="9">
    <source>
        <dbReference type="ARBA" id="ARBA00022989"/>
    </source>
</evidence>
<keyword evidence="4" id="KW-0109">Calcium transport</keyword>
<evidence type="ECO:0000313" key="20">
    <source>
        <dbReference type="EMBL" id="KAK9708353.1"/>
    </source>
</evidence>
<dbReference type="InterPro" id="IPR006769">
    <property type="entry name" value="MCU_C"/>
</dbReference>
<keyword evidence="7" id="KW-0999">Mitochondrion inner membrane</keyword>
<comment type="function">
    <text evidence="17">Highly selective calcium channel localized to the inner mitochondrial membrane, which mediates calcium uptake into the mitochondrial matrix. Mitochondrial calcium homeostasis plays key roles in cellular physiology and regulates ATP production, cytoplasmic calcium signals and activation of cell death pathways. Sufficient to operate as a pore-forming channel without the need of calcium-sensor or auxiliary subunit.</text>
</comment>
<evidence type="ECO:0000256" key="5">
    <source>
        <dbReference type="ARBA" id="ARBA00022673"/>
    </source>
</evidence>
<feature type="transmembrane region" description="Helical" evidence="18">
    <location>
        <begin position="254"/>
        <end position="273"/>
    </location>
</feature>
<keyword evidence="11" id="KW-0496">Mitochondrion</keyword>
<dbReference type="PANTHER" id="PTHR13462">
    <property type="entry name" value="CALCIUM UNIPORTER PROTEIN, MITOCHONDRIAL"/>
    <property type="match status" value="1"/>
</dbReference>
<comment type="catalytic activity">
    <reaction evidence="14">
        <text>Ca(2+)(in) = Ca(2+)(out)</text>
        <dbReference type="Rhea" id="RHEA:29671"/>
        <dbReference type="ChEBI" id="CHEBI:29108"/>
    </reaction>
</comment>
<evidence type="ECO:0000256" key="1">
    <source>
        <dbReference type="ARBA" id="ARBA00004448"/>
    </source>
</evidence>
<evidence type="ECO:0000256" key="7">
    <source>
        <dbReference type="ARBA" id="ARBA00022792"/>
    </source>
</evidence>
<evidence type="ECO:0000256" key="13">
    <source>
        <dbReference type="ARBA" id="ARBA00023303"/>
    </source>
</evidence>
<dbReference type="Proteomes" id="UP001479436">
    <property type="component" value="Unassembled WGS sequence"/>
</dbReference>
<keyword evidence="21" id="KW-1185">Reference proteome</keyword>
<proteinExistence type="inferred from homology"/>
<evidence type="ECO:0000256" key="18">
    <source>
        <dbReference type="SAM" id="Phobius"/>
    </source>
</evidence>
<reference evidence="20 21" key="1">
    <citation type="submission" date="2023-04" db="EMBL/GenBank/DDBJ databases">
        <title>Genome of Basidiobolus ranarum AG-B5.</title>
        <authorList>
            <person name="Stajich J.E."/>
            <person name="Carter-House D."/>
            <person name="Gryganskyi A."/>
        </authorList>
    </citation>
    <scope>NUCLEOTIDE SEQUENCE [LARGE SCALE GENOMIC DNA]</scope>
    <source>
        <strain evidence="20 21">AG-B5</strain>
    </source>
</reference>
<feature type="transmembrane region" description="Helical" evidence="18">
    <location>
        <begin position="285"/>
        <end position="303"/>
    </location>
</feature>
<keyword evidence="9 18" id="KW-1133">Transmembrane helix</keyword>
<evidence type="ECO:0000256" key="6">
    <source>
        <dbReference type="ARBA" id="ARBA00022692"/>
    </source>
</evidence>
<evidence type="ECO:0000256" key="15">
    <source>
        <dbReference type="ARBA" id="ARBA00044966"/>
    </source>
</evidence>
<evidence type="ECO:0000256" key="16">
    <source>
        <dbReference type="ARBA" id="ARBA00044981"/>
    </source>
</evidence>
<keyword evidence="13" id="KW-0407">Ion channel</keyword>
<evidence type="ECO:0000256" key="8">
    <source>
        <dbReference type="ARBA" id="ARBA00022837"/>
    </source>
</evidence>
<evidence type="ECO:0000313" key="21">
    <source>
        <dbReference type="Proteomes" id="UP001479436"/>
    </source>
</evidence>
<gene>
    <name evidence="20" type="ORF">K7432_009679</name>
</gene>
<evidence type="ECO:0000256" key="10">
    <source>
        <dbReference type="ARBA" id="ARBA00023065"/>
    </source>
</evidence>
<evidence type="ECO:0000259" key="19">
    <source>
        <dbReference type="Pfam" id="PF04678"/>
    </source>
</evidence>
<name>A0ABR2VWN8_9FUNG</name>
<comment type="subunit">
    <text evidence="15">Homotetramer, assembles in a dimer or dimers configuration with two interfaces.</text>
</comment>
<dbReference type="EMBL" id="JASJQH010007490">
    <property type="protein sequence ID" value="KAK9708353.1"/>
    <property type="molecule type" value="Genomic_DNA"/>
</dbReference>
<feature type="domain" description="Calcium uniporter protein C-terminal" evidence="19">
    <location>
        <begin position="214"/>
        <end position="337"/>
    </location>
</feature>
<keyword evidence="12 18" id="KW-0472">Membrane</keyword>
<evidence type="ECO:0000256" key="14">
    <source>
        <dbReference type="ARBA" id="ARBA00036634"/>
    </source>
</evidence>
<evidence type="ECO:0000256" key="3">
    <source>
        <dbReference type="ARBA" id="ARBA00022448"/>
    </source>
</evidence>
<evidence type="ECO:0000256" key="11">
    <source>
        <dbReference type="ARBA" id="ARBA00023128"/>
    </source>
</evidence>
<evidence type="ECO:0000256" key="12">
    <source>
        <dbReference type="ARBA" id="ARBA00023136"/>
    </source>
</evidence>
<organism evidence="20 21">
    <name type="scientific">Basidiobolus ranarum</name>
    <dbReference type="NCBI Taxonomy" id="34480"/>
    <lineage>
        <taxon>Eukaryota</taxon>
        <taxon>Fungi</taxon>
        <taxon>Fungi incertae sedis</taxon>
        <taxon>Zoopagomycota</taxon>
        <taxon>Entomophthoromycotina</taxon>
        <taxon>Basidiobolomycetes</taxon>
        <taxon>Basidiobolales</taxon>
        <taxon>Basidiobolaceae</taxon>
        <taxon>Basidiobolus</taxon>
    </lineage>
</organism>
<protein>
    <recommendedName>
        <fullName evidence="16">Calcium uniporter protein, mitochondrial</fullName>
    </recommendedName>
</protein>
<evidence type="ECO:0000256" key="2">
    <source>
        <dbReference type="ARBA" id="ARBA00005653"/>
    </source>
</evidence>
<dbReference type="Pfam" id="PF04678">
    <property type="entry name" value="MCU"/>
    <property type="match status" value="1"/>
</dbReference>
<dbReference type="InterPro" id="IPR039055">
    <property type="entry name" value="MCU_fam"/>
</dbReference>
<evidence type="ECO:0000256" key="4">
    <source>
        <dbReference type="ARBA" id="ARBA00022568"/>
    </source>
</evidence>
<comment type="caution">
    <text evidence="20">The sequence shown here is derived from an EMBL/GenBank/DDBJ whole genome shotgun (WGS) entry which is preliminary data.</text>
</comment>
<keyword evidence="5" id="KW-0107">Calcium channel</keyword>
<keyword evidence="10" id="KW-0406">Ion transport</keyword>
<accession>A0ABR2VWN8</accession>
<comment type="similarity">
    <text evidence="2">Belongs to the MCU (TC 1.A.77) family.</text>
</comment>
<evidence type="ECO:0000256" key="17">
    <source>
        <dbReference type="ARBA" id="ARBA00045938"/>
    </source>
</evidence>